<dbReference type="SUPFAM" id="SSF50199">
    <property type="entry name" value="Staphylococcal nuclease"/>
    <property type="match status" value="1"/>
</dbReference>
<proteinExistence type="predicted"/>
<dbReference type="AlphaFoldDB" id="A0A8T4IIE2"/>
<evidence type="ECO:0000259" key="1">
    <source>
        <dbReference type="Pfam" id="PF00565"/>
    </source>
</evidence>
<organism evidence="2 3">
    <name type="scientific">Streptomyces daliensis</name>
    <dbReference type="NCBI Taxonomy" id="299421"/>
    <lineage>
        <taxon>Bacteria</taxon>
        <taxon>Bacillati</taxon>
        <taxon>Actinomycetota</taxon>
        <taxon>Actinomycetes</taxon>
        <taxon>Kitasatosporales</taxon>
        <taxon>Streptomycetaceae</taxon>
        <taxon>Streptomyces</taxon>
    </lineage>
</organism>
<dbReference type="Pfam" id="PF00565">
    <property type="entry name" value="SNase"/>
    <property type="match status" value="1"/>
</dbReference>
<dbReference type="InterPro" id="IPR016071">
    <property type="entry name" value="Staphylococal_nuclease_OB-fold"/>
</dbReference>
<dbReference type="InterPro" id="IPR035437">
    <property type="entry name" value="SNase_OB-fold_sf"/>
</dbReference>
<evidence type="ECO:0000313" key="2">
    <source>
        <dbReference type="EMBL" id="MBR7671698.1"/>
    </source>
</evidence>
<feature type="domain" description="TNase-like" evidence="1">
    <location>
        <begin position="49"/>
        <end position="192"/>
    </location>
</feature>
<sequence length="286" mass="31695">MPMLVIKGEYRVVGASPDGDSVRFYPDNPDQWRKVPGRIRHNRSGGAQLRLDAIDALETHYRPEHGRELHQPREFGDKGAASLLGWLGFEDVERDERGIVTSAHPERRPGYVLTRGADKYGRCVALAGRGEAPGRSGDDVNVDADLLKETVNHHQIAEGLAYPTYYRKLFVDLREALTAASDAAREAGKGLWPGDDTQRGAKIQGVDSLTEDAVILPKLFRRLADYFALNDGDVSLAGFKDYLEQREDRLFIISNGQSTGFGTVVDVTDSTVRMNRPPTDLVFEEG</sequence>
<protein>
    <submittedName>
        <fullName evidence="2">Nuclease</fullName>
    </submittedName>
</protein>
<dbReference type="Proteomes" id="UP000675554">
    <property type="component" value="Unassembled WGS sequence"/>
</dbReference>
<accession>A0A8T4IIE2</accession>
<reference evidence="2" key="1">
    <citation type="submission" date="2021-04" db="EMBL/GenBank/DDBJ databases">
        <title>Sequencing of actinobacteria type strains.</title>
        <authorList>
            <person name="Nguyen G.-S."/>
            <person name="Wentzel A."/>
        </authorList>
    </citation>
    <scope>NUCLEOTIDE SEQUENCE</scope>
    <source>
        <strain evidence="2">DSM 42095</strain>
    </source>
</reference>
<comment type="caution">
    <text evidence="2">The sequence shown here is derived from an EMBL/GenBank/DDBJ whole genome shotgun (WGS) entry which is preliminary data.</text>
</comment>
<evidence type="ECO:0000313" key="3">
    <source>
        <dbReference type="Proteomes" id="UP000675554"/>
    </source>
</evidence>
<gene>
    <name evidence="2" type="ORF">KDA82_01315</name>
</gene>
<keyword evidence="3" id="KW-1185">Reference proteome</keyword>
<dbReference type="Gene3D" id="2.40.50.90">
    <property type="match status" value="1"/>
</dbReference>
<dbReference type="EMBL" id="JAGSMN010000024">
    <property type="protein sequence ID" value="MBR7671698.1"/>
    <property type="molecule type" value="Genomic_DNA"/>
</dbReference>
<name>A0A8T4IIE2_9ACTN</name>